<reference evidence="1 2" key="1">
    <citation type="submission" date="2019-01" db="EMBL/GenBank/DDBJ databases">
        <authorList>
            <person name="Sayadi A."/>
        </authorList>
    </citation>
    <scope>NUCLEOTIDE SEQUENCE [LARGE SCALE GENOMIC DNA]</scope>
</reference>
<protein>
    <submittedName>
        <fullName evidence="1">Uncharacterized protein</fullName>
    </submittedName>
</protein>
<dbReference type="AlphaFoldDB" id="A0A653CRV5"/>
<evidence type="ECO:0000313" key="1">
    <source>
        <dbReference type="EMBL" id="VEN50482.1"/>
    </source>
</evidence>
<gene>
    <name evidence="1" type="ORF">CALMAC_LOCUS11241</name>
</gene>
<dbReference type="OrthoDB" id="6737882at2759"/>
<dbReference type="Proteomes" id="UP000410492">
    <property type="component" value="Unassembled WGS sequence"/>
</dbReference>
<organism evidence="1 2">
    <name type="scientific">Callosobruchus maculatus</name>
    <name type="common">Southern cowpea weevil</name>
    <name type="synonym">Pulse bruchid</name>
    <dbReference type="NCBI Taxonomy" id="64391"/>
    <lineage>
        <taxon>Eukaryota</taxon>
        <taxon>Metazoa</taxon>
        <taxon>Ecdysozoa</taxon>
        <taxon>Arthropoda</taxon>
        <taxon>Hexapoda</taxon>
        <taxon>Insecta</taxon>
        <taxon>Pterygota</taxon>
        <taxon>Neoptera</taxon>
        <taxon>Endopterygota</taxon>
        <taxon>Coleoptera</taxon>
        <taxon>Polyphaga</taxon>
        <taxon>Cucujiformia</taxon>
        <taxon>Chrysomeloidea</taxon>
        <taxon>Chrysomelidae</taxon>
        <taxon>Bruchinae</taxon>
        <taxon>Bruchini</taxon>
        <taxon>Callosobruchus</taxon>
    </lineage>
</organism>
<name>A0A653CRV5_CALMS</name>
<dbReference type="EMBL" id="CAACVG010008618">
    <property type="protein sequence ID" value="VEN50482.1"/>
    <property type="molecule type" value="Genomic_DNA"/>
</dbReference>
<sequence>MSCADLEPPLYLLPIETILTNKETVWNLLQIDTENDKSASKKSTVLPGASHISRKPREIDLQNAMNGVILKALPNENNIISAPSN</sequence>
<keyword evidence="2" id="KW-1185">Reference proteome</keyword>
<feature type="non-terminal residue" evidence="1">
    <location>
        <position position="85"/>
    </location>
</feature>
<accession>A0A653CRV5</accession>
<evidence type="ECO:0000313" key="2">
    <source>
        <dbReference type="Proteomes" id="UP000410492"/>
    </source>
</evidence>
<proteinExistence type="predicted"/>